<dbReference type="Proteomes" id="UP000198598">
    <property type="component" value="Unassembled WGS sequence"/>
</dbReference>
<dbReference type="AlphaFoldDB" id="A0A1I1LKI2"/>
<feature type="domain" description="Peptidase M14" evidence="7">
    <location>
        <begin position="87"/>
        <end position="291"/>
    </location>
</feature>
<dbReference type="GO" id="GO:0008270">
    <property type="term" value="F:zinc ion binding"/>
    <property type="evidence" value="ECO:0007669"/>
    <property type="project" value="InterPro"/>
</dbReference>
<evidence type="ECO:0000256" key="6">
    <source>
        <dbReference type="ARBA" id="ARBA00023049"/>
    </source>
</evidence>
<dbReference type="GO" id="GO:0004181">
    <property type="term" value="F:metallocarboxypeptidase activity"/>
    <property type="evidence" value="ECO:0007669"/>
    <property type="project" value="InterPro"/>
</dbReference>
<dbReference type="STRING" id="662367.SAMN05216167_102266"/>
<reference evidence="8 9" key="1">
    <citation type="submission" date="2016-10" db="EMBL/GenBank/DDBJ databases">
        <authorList>
            <person name="de Groot N.N."/>
        </authorList>
    </citation>
    <scope>NUCLEOTIDE SEQUENCE [LARGE SCALE GENOMIC DNA]</scope>
    <source>
        <strain evidence="8 9">DSM 26130</strain>
    </source>
</reference>
<dbReference type="OrthoDB" id="9758209at2"/>
<evidence type="ECO:0000256" key="3">
    <source>
        <dbReference type="ARBA" id="ARBA00022670"/>
    </source>
</evidence>
<dbReference type="GO" id="GO:0006508">
    <property type="term" value="P:proteolysis"/>
    <property type="evidence" value="ECO:0007669"/>
    <property type="project" value="UniProtKB-KW"/>
</dbReference>
<keyword evidence="6" id="KW-0482">Metalloprotease</keyword>
<accession>A0A1I1LKI2</accession>
<keyword evidence="3" id="KW-0645">Protease</keyword>
<evidence type="ECO:0000256" key="4">
    <source>
        <dbReference type="ARBA" id="ARBA00022801"/>
    </source>
</evidence>
<dbReference type="Pfam" id="PF00246">
    <property type="entry name" value="Peptidase_M14"/>
    <property type="match status" value="1"/>
</dbReference>
<dbReference type="PANTHER" id="PTHR11705">
    <property type="entry name" value="PROTEASE FAMILY M14 CARBOXYPEPTIDASE A,B"/>
    <property type="match status" value="1"/>
</dbReference>
<dbReference type="SUPFAM" id="SSF53187">
    <property type="entry name" value="Zn-dependent exopeptidases"/>
    <property type="match status" value="1"/>
</dbReference>
<dbReference type="GO" id="GO:0005615">
    <property type="term" value="C:extracellular space"/>
    <property type="evidence" value="ECO:0007669"/>
    <property type="project" value="TreeGrafter"/>
</dbReference>
<proteinExistence type="inferred from homology"/>
<keyword evidence="9" id="KW-1185">Reference proteome</keyword>
<evidence type="ECO:0000313" key="9">
    <source>
        <dbReference type="Proteomes" id="UP000198598"/>
    </source>
</evidence>
<keyword evidence="5" id="KW-0862">Zinc</keyword>
<evidence type="ECO:0000256" key="1">
    <source>
        <dbReference type="ARBA" id="ARBA00001947"/>
    </source>
</evidence>
<dbReference type="EMBL" id="FOLQ01000002">
    <property type="protein sequence ID" value="SFC73485.1"/>
    <property type="molecule type" value="Genomic_DNA"/>
</dbReference>
<protein>
    <submittedName>
        <fullName evidence="8">Zinc carboxypeptidase</fullName>
    </submittedName>
</protein>
<evidence type="ECO:0000259" key="7">
    <source>
        <dbReference type="Pfam" id="PF00246"/>
    </source>
</evidence>
<evidence type="ECO:0000313" key="8">
    <source>
        <dbReference type="EMBL" id="SFC73485.1"/>
    </source>
</evidence>
<dbReference type="PANTHER" id="PTHR11705:SF143">
    <property type="entry name" value="SLL0236 PROTEIN"/>
    <property type="match status" value="1"/>
</dbReference>
<comment type="similarity">
    <text evidence="2">Belongs to the peptidase M14 family.</text>
</comment>
<organism evidence="8 9">
    <name type="scientific">Spirosoma endophyticum</name>
    <dbReference type="NCBI Taxonomy" id="662367"/>
    <lineage>
        <taxon>Bacteria</taxon>
        <taxon>Pseudomonadati</taxon>
        <taxon>Bacteroidota</taxon>
        <taxon>Cytophagia</taxon>
        <taxon>Cytophagales</taxon>
        <taxon>Cytophagaceae</taxon>
        <taxon>Spirosoma</taxon>
    </lineage>
</organism>
<comment type="cofactor">
    <cofactor evidence="1">
        <name>Zn(2+)</name>
        <dbReference type="ChEBI" id="CHEBI:29105"/>
    </cofactor>
</comment>
<sequence>MKTFISRHRLGQLRSFTLAGLTLASVSLRAQSIDETYNEKIKEYTTDKRFLPASVLNLPDDPKVPSPRKHFGQIIGTPGILHRTPEIYAYYKKLTETSPNISMEQVSTTEEGRPIQLIAIGSEDAMKRLDHYKKQLALLADPRKMGTQDIEKILGDTKLVYYLNGGLHSPEMGSPEMLMELAYRLITSQTPEIKTIRDNIIVLINPVSEPDGWDKQVDWYFRFTKSRKDFDDGFPKSPPYWGKYVYHDNNRDGLQVSQAITKAMFKIFYDWHPTASLDLHESVPLLYISTGTGPYNETIDPITIGEWQTMGNHDMGALAAQGLPGVFTWAFYDGWYPGYALWISNNHNAVGRFYETFGNAGANTYLRDLAEQKYAGDAVTSKEWYRPDPATEKVLWSYRNGINYMEAGVLASLSYGATNSRMLLKNFYQKGLNNIRKGTEEKPRAFVISKDQRDPTMAAYLVNQLRAQAIEVHKAESGKNKGDYVVLLNQPYRNLAVSLLTKQNYPKEAKFPPYDDIAWTLGYLYGVDVKAQDSLTYAPSELKMVGEDVKYTGILDGDGTNYVLNYKAQSTLMPALLWMKTQGKTAKAFVLDTKTTFAGIKDTLTAGAVVFKGLTTDQAKKLSTQFGLDLLATKAEPTGLGTTLRQHEVSLPRVAIYHSWFNTQDEGWARYTFEQRGIPYTSINKDQLKAGDLRKKFDVILIPRMRGSATNFIHELDSKYGPIPYTKTPEFPSHGFPDATADITGGPGFEGVDNLKKFVEAGGVLVTLDNSSLMIAETGIARDLDQVSAPTLFHPGSIVQVKNRKPDSPVMYGFPETFSIFRGIAPLLQTKRYNRDMMLMQYGTKPLKDEEEYKGLIMGMPDKKIAKEPAKPATPKKEDPYVVSGMVRNEQTIIGHGGIFNVPVGTGRVIAFTFDPLHRYLNHHDAPLLWNVLINWNHLDTPASPANTAEAKATPATKSDE</sequence>
<name>A0A1I1LKI2_9BACT</name>
<dbReference type="RefSeq" id="WP_093824127.1">
    <property type="nucleotide sequence ID" value="NZ_FOLQ01000002.1"/>
</dbReference>
<dbReference type="InterPro" id="IPR000834">
    <property type="entry name" value="Peptidase_M14"/>
</dbReference>
<evidence type="ECO:0000256" key="5">
    <source>
        <dbReference type="ARBA" id="ARBA00022833"/>
    </source>
</evidence>
<keyword evidence="8" id="KW-0121">Carboxypeptidase</keyword>
<keyword evidence="4" id="KW-0378">Hydrolase</keyword>
<evidence type="ECO:0000256" key="2">
    <source>
        <dbReference type="ARBA" id="ARBA00005988"/>
    </source>
</evidence>
<gene>
    <name evidence="8" type="ORF">SAMN05216167_102266</name>
</gene>
<dbReference type="Gene3D" id="3.40.630.10">
    <property type="entry name" value="Zn peptidases"/>
    <property type="match status" value="1"/>
</dbReference>